<keyword evidence="6 9" id="KW-0057">Aromatic amino acid biosynthesis</keyword>
<dbReference type="CDD" id="cd04724">
    <property type="entry name" value="Tryptophan_synthase_alpha"/>
    <property type="match status" value="1"/>
</dbReference>
<comment type="pathway">
    <text evidence="2 9">Amino-acid biosynthesis; L-tryptophan biosynthesis; L-tryptophan from chorismate: step 5/5.</text>
</comment>
<dbReference type="PANTHER" id="PTHR43406:SF1">
    <property type="entry name" value="TRYPTOPHAN SYNTHASE ALPHA CHAIN, CHLOROPLASTIC"/>
    <property type="match status" value="1"/>
</dbReference>
<feature type="active site" description="Proton acceptor" evidence="9">
    <location>
        <position position="46"/>
    </location>
</feature>
<comment type="similarity">
    <text evidence="9 10">Belongs to the TrpA family.</text>
</comment>
<evidence type="ECO:0000256" key="4">
    <source>
        <dbReference type="ARBA" id="ARBA00022605"/>
    </source>
</evidence>
<accession>A0A2P6MKJ3</accession>
<evidence type="ECO:0000256" key="5">
    <source>
        <dbReference type="ARBA" id="ARBA00022822"/>
    </source>
</evidence>
<dbReference type="GO" id="GO:0005829">
    <property type="term" value="C:cytosol"/>
    <property type="evidence" value="ECO:0007669"/>
    <property type="project" value="TreeGrafter"/>
</dbReference>
<dbReference type="PANTHER" id="PTHR43406">
    <property type="entry name" value="TRYPTOPHAN SYNTHASE, ALPHA CHAIN"/>
    <property type="match status" value="1"/>
</dbReference>
<comment type="caution">
    <text evidence="11">The sequence shown here is derived from an EMBL/GenBank/DDBJ whole genome shotgun (WGS) entry which is preliminary data.</text>
</comment>
<evidence type="ECO:0000313" key="11">
    <source>
        <dbReference type="EMBL" id="PRO66819.1"/>
    </source>
</evidence>
<keyword evidence="5 9" id="KW-0822">Tryptophan biosynthesis</keyword>
<keyword evidence="12" id="KW-1185">Reference proteome</keyword>
<evidence type="ECO:0000256" key="10">
    <source>
        <dbReference type="RuleBase" id="RU003662"/>
    </source>
</evidence>
<feature type="active site" description="Proton acceptor" evidence="9">
    <location>
        <position position="57"/>
    </location>
</feature>
<gene>
    <name evidence="9" type="primary">trpA</name>
    <name evidence="11" type="ORF">C6I21_02540</name>
</gene>
<dbReference type="HAMAP" id="MF_00131">
    <property type="entry name" value="Trp_synth_alpha"/>
    <property type="match status" value="1"/>
</dbReference>
<keyword evidence="7 9" id="KW-0456">Lyase</keyword>
<dbReference type="RefSeq" id="WP_105957855.1">
    <property type="nucleotide sequence ID" value="NZ_PVNS01000002.1"/>
</dbReference>
<evidence type="ECO:0000256" key="7">
    <source>
        <dbReference type="ARBA" id="ARBA00023239"/>
    </source>
</evidence>
<dbReference type="InterPro" id="IPR002028">
    <property type="entry name" value="Trp_synthase_suA"/>
</dbReference>
<dbReference type="Proteomes" id="UP000243650">
    <property type="component" value="Unassembled WGS sequence"/>
</dbReference>
<dbReference type="EMBL" id="PVNS01000002">
    <property type="protein sequence ID" value="PRO66819.1"/>
    <property type="molecule type" value="Genomic_DNA"/>
</dbReference>
<dbReference type="SUPFAM" id="SSF51366">
    <property type="entry name" value="Ribulose-phoshate binding barrel"/>
    <property type="match status" value="1"/>
</dbReference>
<protein>
    <recommendedName>
        <fullName evidence="9">Tryptophan synthase alpha chain</fullName>
        <ecNumber evidence="9">4.2.1.20</ecNumber>
    </recommendedName>
</protein>
<comment type="subunit">
    <text evidence="3 9">Tetramer of two alpha and two beta chains.</text>
</comment>
<organism evidence="11 12">
    <name type="scientific">Alkalicoccus urumqiensis</name>
    <name type="common">Bacillus urumqiensis</name>
    <dbReference type="NCBI Taxonomy" id="1548213"/>
    <lineage>
        <taxon>Bacteria</taxon>
        <taxon>Bacillati</taxon>
        <taxon>Bacillota</taxon>
        <taxon>Bacilli</taxon>
        <taxon>Bacillales</taxon>
        <taxon>Bacillaceae</taxon>
        <taxon>Alkalicoccus</taxon>
    </lineage>
</organism>
<evidence type="ECO:0000313" key="12">
    <source>
        <dbReference type="Proteomes" id="UP000243650"/>
    </source>
</evidence>
<evidence type="ECO:0000256" key="8">
    <source>
        <dbReference type="ARBA" id="ARBA00049047"/>
    </source>
</evidence>
<evidence type="ECO:0000256" key="6">
    <source>
        <dbReference type="ARBA" id="ARBA00023141"/>
    </source>
</evidence>
<proteinExistence type="inferred from homology"/>
<sequence length="270" mass="29407">MNRLVKDEFQQKQNLFVPYMMSSFPSFDASVDIALRLEKAGVDAIEWGVPFSDPLADGPVIQNAGDHARSQGGSLREAVRGAKLAREKGLTVPLVLFTYVNPVLSVGWKETLDLMKDADMDAILIPDLPHEESEELRNFCREYGISLIALVAPSSRSRMEAISRLGDGFIYYVTSLGVTGTRDTFAEGIEESVNALKKHADVPVLAGFGISKPEHVAEFQKYADGVIVGSALVKFIGDRKEALVSGNPDDALNEIQSFVEALMAKDGVES</sequence>
<comment type="catalytic activity">
    <reaction evidence="8 9">
        <text>(1S,2R)-1-C-(indol-3-yl)glycerol 3-phosphate + L-serine = D-glyceraldehyde 3-phosphate + L-tryptophan + H2O</text>
        <dbReference type="Rhea" id="RHEA:10532"/>
        <dbReference type="ChEBI" id="CHEBI:15377"/>
        <dbReference type="ChEBI" id="CHEBI:33384"/>
        <dbReference type="ChEBI" id="CHEBI:57912"/>
        <dbReference type="ChEBI" id="CHEBI:58866"/>
        <dbReference type="ChEBI" id="CHEBI:59776"/>
        <dbReference type="EC" id="4.2.1.20"/>
    </reaction>
</comment>
<evidence type="ECO:0000256" key="2">
    <source>
        <dbReference type="ARBA" id="ARBA00004733"/>
    </source>
</evidence>
<evidence type="ECO:0000256" key="3">
    <source>
        <dbReference type="ARBA" id="ARBA00011270"/>
    </source>
</evidence>
<dbReference type="Pfam" id="PF00290">
    <property type="entry name" value="Trp_syntA"/>
    <property type="match status" value="1"/>
</dbReference>
<dbReference type="NCBIfam" id="TIGR00262">
    <property type="entry name" value="trpA"/>
    <property type="match status" value="1"/>
</dbReference>
<dbReference type="FunFam" id="3.20.20.70:FF:000037">
    <property type="entry name" value="Tryptophan synthase alpha chain"/>
    <property type="match status" value="1"/>
</dbReference>
<reference evidence="11 12" key="1">
    <citation type="submission" date="2018-03" db="EMBL/GenBank/DDBJ databases">
        <title>Bacillus urumqiensis sp. nov., a moderately haloalkaliphilic bacterium isolated from a salt lake.</title>
        <authorList>
            <person name="Zhao B."/>
            <person name="Liao Z."/>
        </authorList>
    </citation>
    <scope>NUCLEOTIDE SEQUENCE [LARGE SCALE GENOMIC DNA]</scope>
    <source>
        <strain evidence="11 12">BZ-SZ-XJ18</strain>
    </source>
</reference>
<dbReference type="AlphaFoldDB" id="A0A2P6MKJ3"/>
<dbReference type="UniPathway" id="UPA00035">
    <property type="reaction ID" value="UER00044"/>
</dbReference>
<comment type="function">
    <text evidence="1 9">The alpha subunit is responsible for the aldol cleavage of indoleglycerol phosphate to indole and glyceraldehyde 3-phosphate.</text>
</comment>
<dbReference type="Gene3D" id="3.20.20.70">
    <property type="entry name" value="Aldolase class I"/>
    <property type="match status" value="1"/>
</dbReference>
<evidence type="ECO:0000256" key="1">
    <source>
        <dbReference type="ARBA" id="ARBA00003365"/>
    </source>
</evidence>
<dbReference type="OrthoDB" id="9804578at2"/>
<keyword evidence="4 9" id="KW-0028">Amino-acid biosynthesis</keyword>
<dbReference type="InterPro" id="IPR013785">
    <property type="entry name" value="Aldolase_TIM"/>
</dbReference>
<dbReference type="InterPro" id="IPR011060">
    <property type="entry name" value="RibuloseP-bd_barrel"/>
</dbReference>
<dbReference type="GO" id="GO:0004834">
    <property type="term" value="F:tryptophan synthase activity"/>
    <property type="evidence" value="ECO:0007669"/>
    <property type="project" value="UniProtKB-UniRule"/>
</dbReference>
<name>A0A2P6MKJ3_ALKUR</name>
<evidence type="ECO:0000256" key="9">
    <source>
        <dbReference type="HAMAP-Rule" id="MF_00131"/>
    </source>
</evidence>
<dbReference type="EC" id="4.2.1.20" evidence="9"/>